<accession>A0A202E9N6</accession>
<dbReference type="RefSeq" id="WP_176393219.1">
    <property type="nucleotide sequence ID" value="NZ_MWPH01000002.1"/>
</dbReference>
<evidence type="ECO:0000313" key="3">
    <source>
        <dbReference type="Proteomes" id="UP000196084"/>
    </source>
</evidence>
<dbReference type="InterPro" id="IPR052025">
    <property type="entry name" value="Xyloglucanase_GH74"/>
</dbReference>
<dbReference type="Proteomes" id="UP000196084">
    <property type="component" value="Unassembled WGS sequence"/>
</dbReference>
<comment type="caution">
    <text evidence="2">The sequence shown here is derived from an EMBL/GenBank/DDBJ whole genome shotgun (WGS) entry which is preliminary data.</text>
</comment>
<dbReference type="EMBL" id="MWPH01000002">
    <property type="protein sequence ID" value="OVE84965.1"/>
    <property type="molecule type" value="Genomic_DNA"/>
</dbReference>
<evidence type="ECO:0000313" key="2">
    <source>
        <dbReference type="EMBL" id="OVE84965.1"/>
    </source>
</evidence>
<dbReference type="InterPro" id="IPR015943">
    <property type="entry name" value="WD40/YVTN_repeat-like_dom_sf"/>
</dbReference>
<dbReference type="AlphaFoldDB" id="A0A202E9N6"/>
<sequence length="344" mass="37388">MLLVGSDDGVYRISGDSDGDGGDARDNTELTPDNAMKVLESGRVMRLRRFDGIDGIFAATKTGLYRSRDGTGTQWTLLGTPQEKVYTVAATPSGNRLFVGTRPAHVYTATINGDESKGGLEWTECEGLQTLPSREEWRLPRHEDLAQVRDVHVDTGASDPAQIRVVAGIEVGGVHVSNDGGKKWTERSDSVHDDIHELHVVASGEYVAATGNGLYRSADAGQTWNRLDHDLEQSYFRCAFSIDETIYASAARSNSSTWDDEKAAPALVAYCESTLETVDLPREDEIITGMTAVDGNLVVVTHRGSLFVRRADRWEQVGTVSVPGPLTGRYTPVTWIDSGTAPSN</sequence>
<protein>
    <recommendedName>
        <fullName evidence="4">Glycosyl hydrolase</fullName>
    </recommendedName>
</protein>
<dbReference type="GO" id="GO:0010411">
    <property type="term" value="P:xyloglucan metabolic process"/>
    <property type="evidence" value="ECO:0007669"/>
    <property type="project" value="TreeGrafter"/>
</dbReference>
<name>A0A202E9N6_9EURY</name>
<reference evidence="2 3" key="1">
    <citation type="submission" date="2017-02" db="EMBL/GenBank/DDBJ databases">
        <title>Natronthermophilus aegyptiacus gen. nov.,sp. nov., an aerobic, extremely halophilic alkalithermophilic archaeon isolated from the athalassohaline Wadi An Natrun, Egypt.</title>
        <authorList>
            <person name="Zhao B."/>
        </authorList>
    </citation>
    <scope>NUCLEOTIDE SEQUENCE [LARGE SCALE GENOMIC DNA]</scope>
    <source>
        <strain evidence="2 3">CGMCC 1.3597</strain>
    </source>
</reference>
<dbReference type="PANTHER" id="PTHR43739:SF5">
    <property type="entry name" value="EXO-ALPHA-SIALIDASE"/>
    <property type="match status" value="1"/>
</dbReference>
<dbReference type="Gene3D" id="2.130.10.10">
    <property type="entry name" value="YVTN repeat-like/Quinoprotein amine dehydrogenase"/>
    <property type="match status" value="1"/>
</dbReference>
<keyword evidence="3" id="KW-1185">Reference proteome</keyword>
<evidence type="ECO:0008006" key="4">
    <source>
        <dbReference type="Google" id="ProtNLM"/>
    </source>
</evidence>
<proteinExistence type="predicted"/>
<dbReference type="PANTHER" id="PTHR43739">
    <property type="entry name" value="XYLOGLUCANASE (EUROFUNG)"/>
    <property type="match status" value="1"/>
</dbReference>
<dbReference type="SUPFAM" id="SSF110296">
    <property type="entry name" value="Oligoxyloglucan reducing end-specific cellobiohydrolase"/>
    <property type="match status" value="1"/>
</dbReference>
<gene>
    <name evidence="2" type="ORF">B2G88_11435</name>
</gene>
<dbReference type="OrthoDB" id="197823at2157"/>
<evidence type="ECO:0000256" key="1">
    <source>
        <dbReference type="SAM" id="MobiDB-lite"/>
    </source>
</evidence>
<feature type="region of interest" description="Disordered" evidence="1">
    <location>
        <begin position="1"/>
        <end position="30"/>
    </location>
</feature>
<organism evidence="2 3">
    <name type="scientific">Natronolimnobius baerhuensis</name>
    <dbReference type="NCBI Taxonomy" id="253108"/>
    <lineage>
        <taxon>Archaea</taxon>
        <taxon>Methanobacteriati</taxon>
        <taxon>Methanobacteriota</taxon>
        <taxon>Stenosarchaea group</taxon>
        <taxon>Halobacteria</taxon>
        <taxon>Halobacteriales</taxon>
        <taxon>Natrialbaceae</taxon>
        <taxon>Natronolimnobius</taxon>
    </lineage>
</organism>